<keyword evidence="2" id="KW-1185">Reference proteome</keyword>
<proteinExistence type="predicted"/>
<evidence type="ECO:0000313" key="1">
    <source>
        <dbReference type="EMBL" id="KZV18441.1"/>
    </source>
</evidence>
<dbReference type="EMBL" id="KV017457">
    <property type="protein sequence ID" value="KZV18441.1"/>
    <property type="molecule type" value="Genomic_DNA"/>
</dbReference>
<dbReference type="Proteomes" id="UP000250235">
    <property type="component" value="Unassembled WGS sequence"/>
</dbReference>
<organism evidence="1 2">
    <name type="scientific">Dorcoceras hygrometricum</name>
    <dbReference type="NCBI Taxonomy" id="472368"/>
    <lineage>
        <taxon>Eukaryota</taxon>
        <taxon>Viridiplantae</taxon>
        <taxon>Streptophyta</taxon>
        <taxon>Embryophyta</taxon>
        <taxon>Tracheophyta</taxon>
        <taxon>Spermatophyta</taxon>
        <taxon>Magnoliopsida</taxon>
        <taxon>eudicotyledons</taxon>
        <taxon>Gunneridae</taxon>
        <taxon>Pentapetalae</taxon>
        <taxon>asterids</taxon>
        <taxon>lamiids</taxon>
        <taxon>Lamiales</taxon>
        <taxon>Gesneriaceae</taxon>
        <taxon>Didymocarpoideae</taxon>
        <taxon>Trichosporeae</taxon>
        <taxon>Loxocarpinae</taxon>
        <taxon>Dorcoceras</taxon>
    </lineage>
</organism>
<protein>
    <submittedName>
        <fullName evidence="1">Pentatricopeptide repeat-containing protein</fullName>
    </submittedName>
</protein>
<name>A0A2Z7A9Y7_9LAMI</name>
<sequence>MLSSLMCFGHGRLIGLGFGSWRTGGGPRLGRRWLDHLVEPKLRHERSHPHERRTSVAFACLGRAMLVMVRAVARPRVSTGPGVGPASGTPAKGDRNGAVGGLEVGCWVKSGYSDVPLCVCVSCCKQGAKRCRFERWSNVALRKSAMVSCPESFRCQRWSTVLIDEFSSDQDLKSVSKICCESLTSMLRRLDKLARCRFAVALVESSKVCFETAEASCERLLP</sequence>
<reference evidence="1 2" key="1">
    <citation type="journal article" date="2015" name="Proc. Natl. Acad. Sci. U.S.A.">
        <title>The resurrection genome of Boea hygrometrica: A blueprint for survival of dehydration.</title>
        <authorList>
            <person name="Xiao L."/>
            <person name="Yang G."/>
            <person name="Zhang L."/>
            <person name="Yang X."/>
            <person name="Zhao S."/>
            <person name="Ji Z."/>
            <person name="Zhou Q."/>
            <person name="Hu M."/>
            <person name="Wang Y."/>
            <person name="Chen M."/>
            <person name="Xu Y."/>
            <person name="Jin H."/>
            <person name="Xiao X."/>
            <person name="Hu G."/>
            <person name="Bao F."/>
            <person name="Hu Y."/>
            <person name="Wan P."/>
            <person name="Li L."/>
            <person name="Deng X."/>
            <person name="Kuang T."/>
            <person name="Xiang C."/>
            <person name="Zhu J.K."/>
            <person name="Oliver M.J."/>
            <person name="He Y."/>
        </authorList>
    </citation>
    <scope>NUCLEOTIDE SEQUENCE [LARGE SCALE GENOMIC DNA]</scope>
    <source>
        <strain evidence="2">cv. XS01</strain>
    </source>
</reference>
<gene>
    <name evidence="1" type="ORF">F511_26333</name>
</gene>
<accession>A0A2Z7A9Y7</accession>
<evidence type="ECO:0000313" key="2">
    <source>
        <dbReference type="Proteomes" id="UP000250235"/>
    </source>
</evidence>
<dbReference type="AlphaFoldDB" id="A0A2Z7A9Y7"/>